<reference evidence="1 2" key="1">
    <citation type="submission" date="2016-11" db="EMBL/GenBank/DDBJ databases">
        <title>Trade-off between light-utilization and light-protection in marine flavobacteria.</title>
        <authorList>
            <person name="Kumagai Y."/>
        </authorList>
    </citation>
    <scope>NUCLEOTIDE SEQUENCE [LARGE SCALE GENOMIC DNA]</scope>
    <source>
        <strain evidence="1 2">ATCC 700397</strain>
    </source>
</reference>
<evidence type="ECO:0000313" key="1">
    <source>
        <dbReference type="EMBL" id="PQB06804.1"/>
    </source>
</evidence>
<protein>
    <recommendedName>
        <fullName evidence="3">DUF2971 domain-containing protein</fullName>
    </recommendedName>
</protein>
<sequence length="259" mass="31298">MLEIIDKNLETENIWLNKYIPYDDYIYYLKNGKLNLNFSKMTLFDDVLEGWSYNNSNFTMAWLNNITFMKRVKNDGGTIEYGRGFVHHIEGERDSKKFEQEFKTHIETIKKHHCSCWFTTTEFNTEQRYMYNIYGKSRTGLAILISIKWQEIISFLEKDVRNFTCGFIDYQKESNKNPLFRKHESYSHEKEFRIITKDFDNENYYEYFLDADLKKHITFSEPPKGEIYNSIKESLNEKDELKYSNLPIQWKLDEIIELL</sequence>
<gene>
    <name evidence="1" type="ORF">BST83_06265</name>
</gene>
<dbReference type="Proteomes" id="UP000239522">
    <property type="component" value="Unassembled WGS sequence"/>
</dbReference>
<evidence type="ECO:0008006" key="3">
    <source>
        <dbReference type="Google" id="ProtNLM"/>
    </source>
</evidence>
<dbReference type="OrthoDB" id="8548541at2"/>
<proteinExistence type="predicted"/>
<comment type="caution">
    <text evidence="1">The sequence shown here is derived from an EMBL/GenBank/DDBJ whole genome shotgun (WGS) entry which is preliminary data.</text>
</comment>
<dbReference type="EMBL" id="MQUA01000013">
    <property type="protein sequence ID" value="PQB06804.1"/>
    <property type="molecule type" value="Genomic_DNA"/>
</dbReference>
<evidence type="ECO:0000313" key="2">
    <source>
        <dbReference type="Proteomes" id="UP000239522"/>
    </source>
</evidence>
<keyword evidence="2" id="KW-1185">Reference proteome</keyword>
<dbReference type="RefSeq" id="WP_104809049.1">
    <property type="nucleotide sequence ID" value="NZ_MQUA01000013.1"/>
</dbReference>
<accession>A0A2S7KVX5</accession>
<name>A0A2S7KVX5_9FLAO</name>
<organism evidence="1 2">
    <name type="scientific">Polaribacter filamentus</name>
    <dbReference type="NCBI Taxonomy" id="53483"/>
    <lineage>
        <taxon>Bacteria</taxon>
        <taxon>Pseudomonadati</taxon>
        <taxon>Bacteroidota</taxon>
        <taxon>Flavobacteriia</taxon>
        <taxon>Flavobacteriales</taxon>
        <taxon>Flavobacteriaceae</taxon>
    </lineage>
</organism>
<dbReference type="AlphaFoldDB" id="A0A2S7KVX5"/>